<dbReference type="EMBL" id="JAOSHN010000006">
    <property type="protein sequence ID" value="MCU7379623.1"/>
    <property type="molecule type" value="Genomic_DNA"/>
</dbReference>
<evidence type="ECO:0000256" key="3">
    <source>
        <dbReference type="ARBA" id="ARBA00023027"/>
    </source>
</evidence>
<dbReference type="InterPro" id="IPR050418">
    <property type="entry name" value="D-iso_2-hydroxyacid_DH_PdxB"/>
</dbReference>
<dbReference type="PROSITE" id="PS00065">
    <property type="entry name" value="D_2_HYDROXYACID_DH_1"/>
    <property type="match status" value="1"/>
</dbReference>
<dbReference type="CDD" id="cd12162">
    <property type="entry name" value="2-Hacid_dh_4"/>
    <property type="match status" value="1"/>
</dbReference>
<proteinExistence type="inferred from homology"/>
<evidence type="ECO:0000256" key="4">
    <source>
        <dbReference type="RuleBase" id="RU003719"/>
    </source>
</evidence>
<dbReference type="InterPro" id="IPR006140">
    <property type="entry name" value="D-isomer_DH_NAD-bd"/>
</dbReference>
<gene>
    <name evidence="7" type="ORF">OBO34_14850</name>
</gene>
<evidence type="ECO:0000313" key="7">
    <source>
        <dbReference type="EMBL" id="MCU7379623.1"/>
    </source>
</evidence>
<dbReference type="InterPro" id="IPR036291">
    <property type="entry name" value="NAD(P)-bd_dom_sf"/>
</dbReference>
<reference evidence="7" key="1">
    <citation type="submission" date="2022-09" db="EMBL/GenBank/DDBJ databases">
        <title>Culturomic study of gut microbiota in children with autism spectrum disorder.</title>
        <authorList>
            <person name="Efimov B.A."/>
            <person name="Chaplin A.V."/>
            <person name="Sokolova S.R."/>
            <person name="Pikina A.P."/>
            <person name="Korzhanova M."/>
            <person name="Belova V."/>
            <person name="Korostin D."/>
        </authorList>
    </citation>
    <scope>NUCLEOTIDE SEQUENCE</scope>
    <source>
        <strain evidence="7">ASD5510</strain>
    </source>
</reference>
<dbReference type="InterPro" id="IPR006139">
    <property type="entry name" value="D-isomer_2_OHA_DH_cat_dom"/>
</dbReference>
<accession>A0A9J6QVV7</accession>
<sequence>MKIVIFDGHTINPGDLSWDALEAIGDLTVYDATRPEEALERIGDAEILMTSKCPVTKEFMQQCPNLRYIGSTATGYNNIDVDAARELGIAVTNIPAYSTEAVAQHTIALILELCNNVGLHNDSVKSGEWTNCKYFCYWKAPVMLLSGKSLGIVGYGQIGKKVAEIAKALGMSVHVYSRDKEAAMKCDFVSLHCPLTKENAGFVDANFIGQMKPGAILINTARGGLIDETALADALRAGRLSAAAVDVLSQEPPAAANPLLKLSNCIITPHMAWAPEEMRSIICRTLADNLNSFLQGGTLNRVDLK</sequence>
<comment type="caution">
    <text evidence="7">The sequence shown here is derived from an EMBL/GenBank/DDBJ whole genome shotgun (WGS) entry which is preliminary data.</text>
</comment>
<dbReference type="Pfam" id="PF00389">
    <property type="entry name" value="2-Hacid_dh"/>
    <property type="match status" value="1"/>
</dbReference>
<evidence type="ECO:0000256" key="2">
    <source>
        <dbReference type="ARBA" id="ARBA00023002"/>
    </source>
</evidence>
<feature type="domain" description="D-isomer specific 2-hydroxyacid dehydrogenase NAD-binding" evidence="6">
    <location>
        <begin position="107"/>
        <end position="272"/>
    </location>
</feature>
<keyword evidence="3" id="KW-0520">NAD</keyword>
<dbReference type="PANTHER" id="PTHR43761:SF1">
    <property type="entry name" value="D-ISOMER SPECIFIC 2-HYDROXYACID DEHYDROGENASE CATALYTIC DOMAIN-CONTAINING PROTEIN-RELATED"/>
    <property type="match status" value="1"/>
</dbReference>
<name>A0A9J6QVV7_9FIRM</name>
<dbReference type="InterPro" id="IPR029753">
    <property type="entry name" value="D-isomer_DH_CS"/>
</dbReference>
<evidence type="ECO:0000256" key="1">
    <source>
        <dbReference type="ARBA" id="ARBA00005854"/>
    </source>
</evidence>
<dbReference type="RefSeq" id="WP_148397620.1">
    <property type="nucleotide sequence ID" value="NZ_JAJAGH010000009.1"/>
</dbReference>
<dbReference type="Proteomes" id="UP001065549">
    <property type="component" value="Unassembled WGS sequence"/>
</dbReference>
<evidence type="ECO:0000313" key="8">
    <source>
        <dbReference type="Proteomes" id="UP001065549"/>
    </source>
</evidence>
<keyword evidence="8" id="KW-1185">Reference proteome</keyword>
<dbReference type="Pfam" id="PF02826">
    <property type="entry name" value="2-Hacid_dh_C"/>
    <property type="match status" value="1"/>
</dbReference>
<dbReference type="Gene3D" id="3.40.50.720">
    <property type="entry name" value="NAD(P)-binding Rossmann-like Domain"/>
    <property type="match status" value="2"/>
</dbReference>
<dbReference type="InterPro" id="IPR029752">
    <property type="entry name" value="D-isomer_DH_CS1"/>
</dbReference>
<dbReference type="GO" id="GO:0051287">
    <property type="term" value="F:NAD binding"/>
    <property type="evidence" value="ECO:0007669"/>
    <property type="project" value="InterPro"/>
</dbReference>
<keyword evidence="2 4" id="KW-0560">Oxidoreductase</keyword>
<dbReference type="AlphaFoldDB" id="A0A9J6QVV7"/>
<protein>
    <submittedName>
        <fullName evidence="7">D-2-hydroxyacid dehydrogenase</fullName>
    </submittedName>
</protein>
<organism evidence="7 8">
    <name type="scientific">Hominibacterium faecale</name>
    <dbReference type="NCBI Taxonomy" id="2839743"/>
    <lineage>
        <taxon>Bacteria</taxon>
        <taxon>Bacillati</taxon>
        <taxon>Bacillota</taxon>
        <taxon>Clostridia</taxon>
        <taxon>Peptostreptococcales</taxon>
        <taxon>Anaerovoracaceae</taxon>
        <taxon>Hominibacterium</taxon>
    </lineage>
</organism>
<evidence type="ECO:0000259" key="5">
    <source>
        <dbReference type="Pfam" id="PF00389"/>
    </source>
</evidence>
<comment type="similarity">
    <text evidence="1 4">Belongs to the D-isomer specific 2-hydroxyacid dehydrogenase family.</text>
</comment>
<dbReference type="PANTHER" id="PTHR43761">
    <property type="entry name" value="D-ISOMER SPECIFIC 2-HYDROXYACID DEHYDROGENASE FAMILY PROTEIN (AFU_ORTHOLOGUE AFUA_1G13630)"/>
    <property type="match status" value="1"/>
</dbReference>
<evidence type="ECO:0000259" key="6">
    <source>
        <dbReference type="Pfam" id="PF02826"/>
    </source>
</evidence>
<dbReference type="PROSITE" id="PS00671">
    <property type="entry name" value="D_2_HYDROXYACID_DH_3"/>
    <property type="match status" value="1"/>
</dbReference>
<dbReference type="SUPFAM" id="SSF52283">
    <property type="entry name" value="Formate/glycerate dehydrogenase catalytic domain-like"/>
    <property type="match status" value="1"/>
</dbReference>
<dbReference type="GO" id="GO:0016616">
    <property type="term" value="F:oxidoreductase activity, acting on the CH-OH group of donors, NAD or NADP as acceptor"/>
    <property type="evidence" value="ECO:0007669"/>
    <property type="project" value="InterPro"/>
</dbReference>
<dbReference type="SUPFAM" id="SSF51735">
    <property type="entry name" value="NAD(P)-binding Rossmann-fold domains"/>
    <property type="match status" value="1"/>
</dbReference>
<feature type="domain" description="D-isomer specific 2-hydroxyacid dehydrogenase catalytic" evidence="5">
    <location>
        <begin position="18"/>
        <end position="301"/>
    </location>
</feature>